<dbReference type="AlphaFoldDB" id="A0A838Y1G0"/>
<dbReference type="InterPro" id="IPR003314">
    <property type="entry name" value="Mu-type_HTH"/>
</dbReference>
<organism evidence="3 4">
    <name type="scientific">Aquitalea aquatica</name>
    <dbReference type="NCBI Taxonomy" id="3044273"/>
    <lineage>
        <taxon>Bacteria</taxon>
        <taxon>Pseudomonadati</taxon>
        <taxon>Pseudomonadota</taxon>
        <taxon>Betaproteobacteria</taxon>
        <taxon>Neisseriales</taxon>
        <taxon>Chromobacteriaceae</taxon>
        <taxon>Aquitalea</taxon>
    </lineage>
</organism>
<feature type="domain" description="Integrase catalytic" evidence="1">
    <location>
        <begin position="249"/>
        <end position="450"/>
    </location>
</feature>
<evidence type="ECO:0000259" key="2">
    <source>
        <dbReference type="PROSITE" id="PS51702"/>
    </source>
</evidence>
<dbReference type="SUPFAM" id="SSF46955">
    <property type="entry name" value="Putative DNA-binding domain"/>
    <property type="match status" value="1"/>
</dbReference>
<sequence length="678" mass="76049">MPGTIQGIGIRAKAEQWESKKRQGRGGGYEYALSSLPEIAARAIKDRLVTSMISAPAVSVPTLPMKAAQLELALTSRQQTVEGARKGVLVAIDRLMAGCGVSREAAIHTMLTQAKAGTLDPHLERMLRAAHDGRGRKGDSPYPSVRSIKGWRALEKQGQLAPKTAVSTVLEIPAWAKSFLTYWQLPSKPSVSHAYEQFARDWTNSPEMLPSIHQVRRFIGKLGAVSREVGRMGPREMKNIKPFVRRDISQLQPNDVWTADGHTFDAEVQHPMHGRPFRPEITAIIDVATRRIIGWSVGLAESGLAVLDAITHAVTREGVMAIFYVDNGSGYKNDMLRNESTGIMGRLGAEMKFARPYNSQAKGAVERLHKSVFVRAARELQSYVGTDMDREAKLSQFKLTRKAIKDGGSVNLISWPQFIEFINQRIADYNARPHSSLNGISPDMKLAEFVAMGWEPTCLQPGEEAYLFRPQVERTISRCEISVFGNRYFSRELEEFHGERLRIGYDVNDASQIWVYADDGRLICTAEWNANVRSYFPVSVIEQARDRRAAGRVNRLQVHMEEVQAERRGQLAIEATQEIVIPGLISGTREQLAEAAALARAKRQPQVAETPSLRVIDVEPAPVPSNVLSLPDTPDARYRYFCTLRDRHQRGEPLGERELDWLLNKYVRTNEYRTLSQR</sequence>
<feature type="domain" description="HTH Mu-type" evidence="2">
    <location>
        <begin position="1"/>
        <end position="52"/>
    </location>
</feature>
<name>A0A838Y1G0_9NEIS</name>
<dbReference type="EMBL" id="JACERN010000017">
    <property type="protein sequence ID" value="MBA4707738.1"/>
    <property type="molecule type" value="Genomic_DNA"/>
</dbReference>
<dbReference type="InterPro" id="IPR036388">
    <property type="entry name" value="WH-like_DNA-bd_sf"/>
</dbReference>
<dbReference type="GO" id="GO:0015074">
    <property type="term" value="P:DNA integration"/>
    <property type="evidence" value="ECO:0007669"/>
    <property type="project" value="InterPro"/>
</dbReference>
<dbReference type="SUPFAM" id="SSF53098">
    <property type="entry name" value="Ribonuclease H-like"/>
    <property type="match status" value="1"/>
</dbReference>
<dbReference type="GO" id="GO:0003677">
    <property type="term" value="F:DNA binding"/>
    <property type="evidence" value="ECO:0007669"/>
    <property type="project" value="InterPro"/>
</dbReference>
<proteinExistence type="predicted"/>
<reference evidence="3 4" key="1">
    <citation type="submission" date="2020-07" db="EMBL/GenBank/DDBJ databases">
        <title>Draft genome sequence of violacein-producing bacteria and related species.</title>
        <authorList>
            <person name="Wilson H.S."/>
            <person name="De Leon M.E."/>
        </authorList>
    </citation>
    <scope>NUCLEOTIDE SEQUENCE [LARGE SCALE GENOMIC DNA]</scope>
    <source>
        <strain evidence="3 4">HSC-21Su07</strain>
    </source>
</reference>
<dbReference type="Pfam" id="PF09299">
    <property type="entry name" value="Mu-transpos_C"/>
    <property type="match status" value="1"/>
</dbReference>
<evidence type="ECO:0000313" key="4">
    <source>
        <dbReference type="Proteomes" id="UP000545606"/>
    </source>
</evidence>
<evidence type="ECO:0000259" key="1">
    <source>
        <dbReference type="PROSITE" id="PS50994"/>
    </source>
</evidence>
<gene>
    <name evidence="3" type="ORF">H2Z84_04950</name>
</gene>
<dbReference type="Gene3D" id="3.30.420.10">
    <property type="entry name" value="Ribonuclease H-like superfamily/Ribonuclease H"/>
    <property type="match status" value="1"/>
</dbReference>
<comment type="caution">
    <text evidence="3">The sequence shown here is derived from an EMBL/GenBank/DDBJ whole genome shotgun (WGS) entry which is preliminary data.</text>
</comment>
<dbReference type="Proteomes" id="UP000545606">
    <property type="component" value="Unassembled WGS sequence"/>
</dbReference>
<keyword evidence="4" id="KW-1185">Reference proteome</keyword>
<dbReference type="InterPro" id="IPR001584">
    <property type="entry name" value="Integrase_cat-core"/>
</dbReference>
<dbReference type="Gene3D" id="2.30.30.130">
    <property type="entry name" value="Transposase, Mu, C-terminal"/>
    <property type="match status" value="1"/>
</dbReference>
<dbReference type="InterPro" id="IPR036397">
    <property type="entry name" value="RNaseH_sf"/>
</dbReference>
<dbReference type="Gene3D" id="1.10.10.10">
    <property type="entry name" value="Winged helix-like DNA-binding domain superfamily/Winged helix DNA-binding domain"/>
    <property type="match status" value="1"/>
</dbReference>
<dbReference type="RefSeq" id="WP_181834985.1">
    <property type="nucleotide sequence ID" value="NZ_JACERN010000017.1"/>
</dbReference>
<evidence type="ECO:0000313" key="3">
    <source>
        <dbReference type="EMBL" id="MBA4707738.1"/>
    </source>
</evidence>
<dbReference type="PROSITE" id="PS50994">
    <property type="entry name" value="INTEGRASE"/>
    <property type="match status" value="1"/>
</dbReference>
<dbReference type="InterPro" id="IPR009004">
    <property type="entry name" value="Transposase_Mu_C"/>
</dbReference>
<dbReference type="SUPFAM" id="SSF50610">
    <property type="entry name" value="mu transposase, C-terminal domain"/>
    <property type="match status" value="1"/>
</dbReference>
<protein>
    <submittedName>
        <fullName evidence="3">Transposase</fullName>
    </submittedName>
</protein>
<dbReference type="InterPro" id="IPR015378">
    <property type="entry name" value="Transposase-like_Mu_C"/>
</dbReference>
<dbReference type="Pfam" id="PF02316">
    <property type="entry name" value="HTH_Tnp_Mu_1"/>
    <property type="match status" value="1"/>
</dbReference>
<dbReference type="InterPro" id="IPR009061">
    <property type="entry name" value="DNA-bd_dom_put_sf"/>
</dbReference>
<accession>A0A838Y1G0</accession>
<dbReference type="InterPro" id="IPR012337">
    <property type="entry name" value="RNaseH-like_sf"/>
</dbReference>
<dbReference type="PROSITE" id="PS51702">
    <property type="entry name" value="HTH_MU"/>
    <property type="match status" value="1"/>
</dbReference>